<evidence type="ECO:0000256" key="1">
    <source>
        <dbReference type="SAM" id="SignalP"/>
    </source>
</evidence>
<organism evidence="2 3">
    <name type="scientific">Candidatus Williamhamiltonella defendens</name>
    <dbReference type="NCBI Taxonomy" id="138072"/>
    <lineage>
        <taxon>Bacteria</taxon>
        <taxon>Pseudomonadati</taxon>
        <taxon>Pseudomonadota</taxon>
        <taxon>Gammaproteobacteria</taxon>
        <taxon>Enterobacterales</taxon>
        <taxon>Enterobacteriaceae</taxon>
        <taxon>aphid secondary symbionts</taxon>
        <taxon>Candidatus Williamhamiltonella</taxon>
    </lineage>
</organism>
<proteinExistence type="predicted"/>
<name>A0A2D3T4V2_9ENTR</name>
<sequence length="143" mass="15674">MKKLKNLLGCAGLWLISLFTQAEPCRAHQAAQIGSQMGYEQAKKAADAWEKRENYATTALQQCLGSLSTSLTVPTFPDLSSILNGIKDKVCAAGREKISRVIPSHINPWEEWKVADYSIPKKTVSASQTIIPDPKKGSPFTLN</sequence>
<accession>A0A2D3T4V2</accession>
<dbReference type="AlphaFoldDB" id="A0A2D3T4V2"/>
<reference evidence="3" key="2">
    <citation type="submission" date="2017-11" db="EMBL/GenBank/DDBJ databases">
        <title>PacBio sequencing of new strain of the secondary endosymbiont Candidatus Hamiltonella defensa.</title>
        <authorList>
            <person name="Strand M.R."/>
            <person name="Oliver K."/>
        </authorList>
    </citation>
    <scope>NUCLEOTIDE SEQUENCE [LARGE SCALE GENOMIC DNA]</scope>
    <source>
        <strain evidence="3">A2C</strain>
        <plasmid evidence="3">phda2c.1</plasmid>
    </source>
</reference>
<evidence type="ECO:0000313" key="3">
    <source>
        <dbReference type="Proteomes" id="UP000230008"/>
    </source>
</evidence>
<geneLocation type="plasmid" evidence="3">
    <name>phda2c.1</name>
</geneLocation>
<gene>
    <name evidence="2" type="ORF">BJP41_10125</name>
</gene>
<keyword evidence="2" id="KW-0614">Plasmid</keyword>
<feature type="chain" id="PRO_5013729962" description="Conjugal transfer protein TraL" evidence="1">
    <location>
        <begin position="23"/>
        <end position="143"/>
    </location>
</feature>
<dbReference type="RefSeq" id="WP_100103791.1">
    <property type="nucleotide sequence ID" value="NZ_CAWNMT010000002.1"/>
</dbReference>
<dbReference type="Proteomes" id="UP000230008">
    <property type="component" value="Plasmid pHDA2C.1"/>
</dbReference>
<evidence type="ECO:0008006" key="4">
    <source>
        <dbReference type="Google" id="ProtNLM"/>
    </source>
</evidence>
<keyword evidence="1" id="KW-0732">Signal</keyword>
<feature type="signal peptide" evidence="1">
    <location>
        <begin position="1"/>
        <end position="22"/>
    </location>
</feature>
<evidence type="ECO:0000313" key="2">
    <source>
        <dbReference type="EMBL" id="ATW30825.1"/>
    </source>
</evidence>
<protein>
    <recommendedName>
        <fullName evidence="4">Conjugal transfer protein TraL</fullName>
    </recommendedName>
</protein>
<dbReference type="EMBL" id="CP017607">
    <property type="protein sequence ID" value="ATW30825.1"/>
    <property type="molecule type" value="Genomic_DNA"/>
</dbReference>
<reference evidence="3" key="1">
    <citation type="submission" date="2016-10" db="EMBL/GenBank/DDBJ databases">
        <authorList>
            <person name="Chevignon G."/>
        </authorList>
    </citation>
    <scope>NUCLEOTIDE SEQUENCE [LARGE SCALE GENOMIC DNA]</scope>
    <source>
        <strain evidence="3">A2C</strain>
        <plasmid evidence="3">phda2c.1</plasmid>
    </source>
</reference>